<feature type="signal peptide" evidence="4">
    <location>
        <begin position="1"/>
        <end position="23"/>
    </location>
</feature>
<dbReference type="PANTHER" id="PTHR23023">
    <property type="entry name" value="DIMETHYLANILINE MONOOXYGENASE"/>
    <property type="match status" value="1"/>
</dbReference>
<dbReference type="InterPro" id="IPR023753">
    <property type="entry name" value="FAD/NAD-binding_dom"/>
</dbReference>
<proteinExistence type="predicted"/>
<keyword evidence="7" id="KW-1185">Reference proteome</keyword>
<evidence type="ECO:0000259" key="5">
    <source>
        <dbReference type="Pfam" id="PF07992"/>
    </source>
</evidence>
<evidence type="ECO:0000313" key="6">
    <source>
        <dbReference type="EMBL" id="KAJ7738333.1"/>
    </source>
</evidence>
<protein>
    <submittedName>
        <fullName evidence="6">FAD/NAD-P-binding domain-containing protein</fullName>
    </submittedName>
</protein>
<dbReference type="InterPro" id="IPR050346">
    <property type="entry name" value="FMO-like"/>
</dbReference>
<evidence type="ECO:0000313" key="7">
    <source>
        <dbReference type="Proteomes" id="UP001215598"/>
    </source>
</evidence>
<dbReference type="AlphaFoldDB" id="A0AAD7I9Z0"/>
<evidence type="ECO:0000256" key="2">
    <source>
        <dbReference type="ARBA" id="ARBA00022827"/>
    </source>
</evidence>
<comment type="caution">
    <text evidence="6">The sequence shown here is derived from an EMBL/GenBank/DDBJ whole genome shotgun (WGS) entry which is preliminary data.</text>
</comment>
<evidence type="ECO:0000256" key="3">
    <source>
        <dbReference type="ARBA" id="ARBA00023002"/>
    </source>
</evidence>
<keyword evidence="3" id="KW-0560">Oxidoreductase</keyword>
<sequence length="557" mass="63862">MELAKLSLVLLSIALCAVAQAQSQNVFEEPQQAWTVFHHPIRRVAVVGAGPSGLQAAAKLIEHNFTVRLFEAAEHPGGIWHYSEETPLREAYPDKPIEHAADIPIKIPATRYYCEGDNGLTLDDRWRQHWRPRPMWDNLHANSPKASTELPDVQYDRDAPWVLSQHAIQRHVRSYASHHCLNSNDRCPAAGPPVVSYSTRVEKVEKDTKEHKWILTLRRLERLRESNRILEEWWTETFDAVVLATGPYVSAHVPDIEGIVDWSKAKEGERYSMCHSQSYRHPERYENKTILLVGASISASEIARDIGPFVHRLLASVRDTPNRPGVRQRSLTRFPAITEFIPEIASFEPLQKHGDGIRKGKIHLVNGSVMQGVDEIILATGFQGYSLYPPNTSGLPLLHFLRSNPCRTTWRPQNLYFTGHWIPDSTIAYTNRRPWTLGRYQSYAFAKVWEGSARLPSPEQIEKQEHGSASRSYWLDMWLAEAVFRRFVSWLNDASLEHGGRFVQPPPIENLELFRYYTVVHLNNTVRLEDLDMPSLLSKQSATEDAWNEMVYEDADW</sequence>
<feature type="chain" id="PRO_5042099222" evidence="4">
    <location>
        <begin position="24"/>
        <end position="557"/>
    </location>
</feature>
<accession>A0AAD7I9Z0</accession>
<dbReference type="Pfam" id="PF07992">
    <property type="entry name" value="Pyr_redox_2"/>
    <property type="match status" value="1"/>
</dbReference>
<feature type="domain" description="FAD/NAD(P)-binding" evidence="5">
    <location>
        <begin position="43"/>
        <end position="304"/>
    </location>
</feature>
<dbReference type="Gene3D" id="3.50.50.60">
    <property type="entry name" value="FAD/NAD(P)-binding domain"/>
    <property type="match status" value="2"/>
</dbReference>
<dbReference type="PRINTS" id="PR00419">
    <property type="entry name" value="ADXRDTASE"/>
</dbReference>
<keyword evidence="4" id="KW-0732">Signal</keyword>
<keyword evidence="1" id="KW-0285">Flavoprotein</keyword>
<dbReference type="GO" id="GO:0016491">
    <property type="term" value="F:oxidoreductase activity"/>
    <property type="evidence" value="ECO:0007669"/>
    <property type="project" value="UniProtKB-KW"/>
</dbReference>
<gene>
    <name evidence="6" type="ORF">B0H16DRAFT_1570490</name>
</gene>
<keyword evidence="2" id="KW-0274">FAD</keyword>
<dbReference type="EMBL" id="JARKIB010000112">
    <property type="protein sequence ID" value="KAJ7738333.1"/>
    <property type="molecule type" value="Genomic_DNA"/>
</dbReference>
<dbReference type="Proteomes" id="UP001215598">
    <property type="component" value="Unassembled WGS sequence"/>
</dbReference>
<reference evidence="6" key="1">
    <citation type="submission" date="2023-03" db="EMBL/GenBank/DDBJ databases">
        <title>Massive genome expansion in bonnet fungi (Mycena s.s.) driven by repeated elements and novel gene families across ecological guilds.</title>
        <authorList>
            <consortium name="Lawrence Berkeley National Laboratory"/>
            <person name="Harder C.B."/>
            <person name="Miyauchi S."/>
            <person name="Viragh M."/>
            <person name="Kuo A."/>
            <person name="Thoen E."/>
            <person name="Andreopoulos B."/>
            <person name="Lu D."/>
            <person name="Skrede I."/>
            <person name="Drula E."/>
            <person name="Henrissat B."/>
            <person name="Morin E."/>
            <person name="Kohler A."/>
            <person name="Barry K."/>
            <person name="LaButti K."/>
            <person name="Morin E."/>
            <person name="Salamov A."/>
            <person name="Lipzen A."/>
            <person name="Mereny Z."/>
            <person name="Hegedus B."/>
            <person name="Baldrian P."/>
            <person name="Stursova M."/>
            <person name="Weitz H."/>
            <person name="Taylor A."/>
            <person name="Grigoriev I.V."/>
            <person name="Nagy L.G."/>
            <person name="Martin F."/>
            <person name="Kauserud H."/>
        </authorList>
    </citation>
    <scope>NUCLEOTIDE SEQUENCE</scope>
    <source>
        <strain evidence="6">CBHHK182m</strain>
    </source>
</reference>
<evidence type="ECO:0000256" key="4">
    <source>
        <dbReference type="SAM" id="SignalP"/>
    </source>
</evidence>
<dbReference type="InterPro" id="IPR036188">
    <property type="entry name" value="FAD/NAD-bd_sf"/>
</dbReference>
<name>A0AAD7I9Z0_9AGAR</name>
<evidence type="ECO:0000256" key="1">
    <source>
        <dbReference type="ARBA" id="ARBA00022630"/>
    </source>
</evidence>
<dbReference type="SUPFAM" id="SSF51905">
    <property type="entry name" value="FAD/NAD(P)-binding domain"/>
    <property type="match status" value="1"/>
</dbReference>
<organism evidence="6 7">
    <name type="scientific">Mycena metata</name>
    <dbReference type="NCBI Taxonomy" id="1033252"/>
    <lineage>
        <taxon>Eukaryota</taxon>
        <taxon>Fungi</taxon>
        <taxon>Dikarya</taxon>
        <taxon>Basidiomycota</taxon>
        <taxon>Agaricomycotina</taxon>
        <taxon>Agaricomycetes</taxon>
        <taxon>Agaricomycetidae</taxon>
        <taxon>Agaricales</taxon>
        <taxon>Marasmiineae</taxon>
        <taxon>Mycenaceae</taxon>
        <taxon>Mycena</taxon>
    </lineage>
</organism>